<protein>
    <submittedName>
        <fullName evidence="1">Uncharacterized protein</fullName>
    </submittedName>
</protein>
<dbReference type="EMBL" id="CAKMMF010000059">
    <property type="protein sequence ID" value="CAH1226149.1"/>
    <property type="molecule type" value="Genomic_DNA"/>
</dbReference>
<proteinExistence type="predicted"/>
<dbReference type="RefSeq" id="WP_236347665.1">
    <property type="nucleotide sequence ID" value="NZ_CAKMMF010000059.1"/>
</dbReference>
<sequence length="77" mass="8506">MSETRHLFRLALAMVFIGLLILWIQGERVHAASIKPEVLVEGMSLLSYNPYIQVGLIPALNSGTIVEGIGNMARTKR</sequence>
<reference evidence="1" key="1">
    <citation type="submission" date="2022-01" db="EMBL/GenBank/DDBJ databases">
        <authorList>
            <person name="Criscuolo A."/>
        </authorList>
    </citation>
    <scope>NUCLEOTIDE SEQUENCE</scope>
    <source>
        <strain evidence="1">CIP111893</strain>
    </source>
</reference>
<gene>
    <name evidence="1" type="ORF">PAECIP111893_05327</name>
</gene>
<name>A0ABN8H3R2_9BACL</name>
<keyword evidence="2" id="KW-1185">Reference proteome</keyword>
<comment type="caution">
    <text evidence="1">The sequence shown here is derived from an EMBL/GenBank/DDBJ whole genome shotgun (WGS) entry which is preliminary data.</text>
</comment>
<dbReference type="Proteomes" id="UP000838686">
    <property type="component" value="Unassembled WGS sequence"/>
</dbReference>
<evidence type="ECO:0000313" key="1">
    <source>
        <dbReference type="EMBL" id="CAH1226149.1"/>
    </source>
</evidence>
<accession>A0ABN8H3R2</accession>
<organism evidence="1 2">
    <name type="scientific">Paenibacillus plantiphilus</name>
    <dbReference type="NCBI Taxonomy" id="2905650"/>
    <lineage>
        <taxon>Bacteria</taxon>
        <taxon>Bacillati</taxon>
        <taxon>Bacillota</taxon>
        <taxon>Bacilli</taxon>
        <taxon>Bacillales</taxon>
        <taxon>Paenibacillaceae</taxon>
        <taxon>Paenibacillus</taxon>
    </lineage>
</organism>
<evidence type="ECO:0000313" key="2">
    <source>
        <dbReference type="Proteomes" id="UP000838686"/>
    </source>
</evidence>